<dbReference type="AlphaFoldDB" id="A0A2P5IEH2"/>
<organism evidence="2 3">
    <name type="scientific">Diaporthe helianthi</name>
    <dbReference type="NCBI Taxonomy" id="158607"/>
    <lineage>
        <taxon>Eukaryota</taxon>
        <taxon>Fungi</taxon>
        <taxon>Dikarya</taxon>
        <taxon>Ascomycota</taxon>
        <taxon>Pezizomycotina</taxon>
        <taxon>Sordariomycetes</taxon>
        <taxon>Sordariomycetidae</taxon>
        <taxon>Diaporthales</taxon>
        <taxon>Diaporthaceae</taxon>
        <taxon>Diaporthe</taxon>
    </lineage>
</organism>
<reference evidence="2" key="1">
    <citation type="submission" date="2017-09" db="EMBL/GenBank/DDBJ databases">
        <title>Polyketide synthases of a Diaporthe helianthi virulent isolate.</title>
        <authorList>
            <person name="Baroncelli R."/>
        </authorList>
    </citation>
    <scope>NUCLEOTIDE SEQUENCE [LARGE SCALE GENOMIC DNA]</scope>
    <source>
        <strain evidence="2">7/96</strain>
    </source>
</reference>
<feature type="compositionally biased region" description="Low complexity" evidence="1">
    <location>
        <begin position="228"/>
        <end position="244"/>
    </location>
</feature>
<feature type="region of interest" description="Disordered" evidence="1">
    <location>
        <begin position="618"/>
        <end position="876"/>
    </location>
</feature>
<feature type="compositionally biased region" description="Basic and acidic residues" evidence="1">
    <location>
        <begin position="704"/>
        <end position="714"/>
    </location>
</feature>
<feature type="compositionally biased region" description="Polar residues" evidence="1">
    <location>
        <begin position="734"/>
        <end position="747"/>
    </location>
</feature>
<evidence type="ECO:0000256" key="1">
    <source>
        <dbReference type="SAM" id="MobiDB-lite"/>
    </source>
</evidence>
<feature type="region of interest" description="Disordered" evidence="1">
    <location>
        <begin position="134"/>
        <end position="252"/>
    </location>
</feature>
<feature type="compositionally biased region" description="Polar residues" evidence="1">
    <location>
        <begin position="65"/>
        <end position="75"/>
    </location>
</feature>
<proteinExistence type="predicted"/>
<feature type="compositionally biased region" description="Pro residues" evidence="1">
    <location>
        <begin position="50"/>
        <end position="60"/>
    </location>
</feature>
<feature type="region of interest" description="Disordered" evidence="1">
    <location>
        <begin position="1"/>
        <end position="114"/>
    </location>
</feature>
<dbReference type="STRING" id="158607.A0A2P5IEH2"/>
<comment type="caution">
    <text evidence="2">The sequence shown here is derived from an EMBL/GenBank/DDBJ whole genome shotgun (WGS) entry which is preliminary data.</text>
</comment>
<evidence type="ECO:0000313" key="3">
    <source>
        <dbReference type="Proteomes" id="UP000094444"/>
    </source>
</evidence>
<feature type="compositionally biased region" description="Polar residues" evidence="1">
    <location>
        <begin position="173"/>
        <end position="187"/>
    </location>
</feature>
<feature type="compositionally biased region" description="Acidic residues" evidence="1">
    <location>
        <begin position="661"/>
        <end position="673"/>
    </location>
</feature>
<sequence length="965" mass="103042">MATTIVPDMPHDGRVHNPRHLSIPLHGDNLGFGDPLNTPELSPRSHAHAPAPPPNPPFVFPPRAMSTSAPSSYSRATGRRPRSVIEPGLAALAAGRNDDTPSQGSSALPAFSFNPGAKRAQSTATLLPAHELLTSLSPQQSPRPSPARGAHRRGGSEFIGGEYRSGNARMEVLSSSPTKSEGGNASPQLRPVEPNRRGPAHRHVHRRSAAMSSHDLGSITGLNLPKNSSDASRGSSAPSSPSGPELNKHFSFPILHPDDVKQVTEDKVGGNRPQSAGVDQTHGFSRFAAATSQRKSFSRNRVGFSDTLEFIPRPLSLISSDTSSTVTVCPGHSLSGSISSVLSASNTPIIEKDESLAPLEPTASQAADSEYRPSTAGAVLESTPPQDGTSRAGPKRRGSLPLLSGIPAPTPDTTSPDPSPTKIAKRWSFFGLDQFSGSHSPSKSRPVSLSSCEVSRTDLPLSISADEEPSTAESSVRKAGKKSSKKQKKVKTWAGSILTKRPKGRRSKSKKSSRRGPTPPPSRPGYEDEDDTASDSADTKSEPSMPTVMIEELDQDQEGTEAWKPPRLVTEEDTSYPVIDLDAALGPFNTPLPRNPEWEAAQKAGGLVKRQLHSAAGLSRFSGPGMHYTHHQRAQSSPEMPPFEFRRGIHRFGSSSTMADVFEEEEEFYEDSDNSGSSTPQPESTGPKDSETSSVSGFFSTRSSAERLRADGRSSDASLIAKRKASDPEDGKSQRTASMKSRTSLSSLREHVTEEELPAIPTQFRTVEFGRPAQIKAPDSPQSSPVSPRAPMDGCSSSHTTSSALAPVSPYSPVTQSSSFPSPRSPVSYDANIISTAPSSVTDDSFQSLLMGEPGPEVRKSMDVPSISSSHSNQPPENLFAQQAAYMNRAPAPGERPASFSAMAFGGRRGSLASLGRLISSSHGERSKLSTEVCSSESEKKLKGSKSRRFSKMMQFWKPKENAQA</sequence>
<feature type="compositionally biased region" description="Polar residues" evidence="1">
    <location>
        <begin position="866"/>
        <end position="876"/>
    </location>
</feature>
<dbReference type="EMBL" id="MAVT02000029">
    <property type="protein sequence ID" value="POS80877.1"/>
    <property type="molecule type" value="Genomic_DNA"/>
</dbReference>
<feature type="compositionally biased region" description="Basic residues" evidence="1">
    <location>
        <begin position="198"/>
        <end position="208"/>
    </location>
</feature>
<feature type="region of interest" description="Disordered" evidence="1">
    <location>
        <begin position="920"/>
        <end position="965"/>
    </location>
</feature>
<dbReference type="Proteomes" id="UP000094444">
    <property type="component" value="Unassembled WGS sequence"/>
</dbReference>
<dbReference type="OrthoDB" id="5406427at2759"/>
<feature type="compositionally biased region" description="Polar residues" evidence="1">
    <location>
        <begin position="674"/>
        <end position="684"/>
    </location>
</feature>
<feature type="region of interest" description="Disordered" evidence="1">
    <location>
        <begin position="352"/>
        <end position="569"/>
    </location>
</feature>
<accession>A0A2P5IEH2</accession>
<gene>
    <name evidence="2" type="ORF">DHEL01_v200744</name>
</gene>
<evidence type="ECO:0000313" key="2">
    <source>
        <dbReference type="EMBL" id="POS80877.1"/>
    </source>
</evidence>
<feature type="compositionally biased region" description="Low complexity" evidence="1">
    <location>
        <begin position="436"/>
        <end position="451"/>
    </location>
</feature>
<feature type="compositionally biased region" description="Polar residues" evidence="1">
    <location>
        <begin position="833"/>
        <end position="848"/>
    </location>
</feature>
<feature type="compositionally biased region" description="Basic residues" evidence="1">
    <location>
        <begin position="500"/>
        <end position="514"/>
    </location>
</feature>
<feature type="compositionally biased region" description="Basic residues" evidence="1">
    <location>
        <begin position="478"/>
        <end position="491"/>
    </location>
</feature>
<feature type="compositionally biased region" description="Basic and acidic residues" evidence="1">
    <location>
        <begin position="724"/>
        <end position="733"/>
    </location>
</feature>
<dbReference type="InParanoid" id="A0A2P5IEH2"/>
<feature type="compositionally biased region" description="Low complexity" evidence="1">
    <location>
        <begin position="692"/>
        <end position="703"/>
    </location>
</feature>
<feature type="compositionally biased region" description="Low complexity" evidence="1">
    <location>
        <begin position="817"/>
        <end position="828"/>
    </location>
</feature>
<protein>
    <submittedName>
        <fullName evidence="2">Cell wall proline rich protein</fullName>
    </submittedName>
</protein>
<keyword evidence="3" id="KW-1185">Reference proteome</keyword>
<name>A0A2P5IEH2_DIAHE</name>
<feature type="compositionally biased region" description="Polar residues" evidence="1">
    <location>
        <begin position="795"/>
        <end position="804"/>
    </location>
</feature>
<feature type="region of interest" description="Disordered" evidence="1">
    <location>
        <begin position="264"/>
        <end position="284"/>
    </location>
</feature>